<keyword evidence="4" id="KW-1185">Reference proteome</keyword>
<dbReference type="AlphaFoldDB" id="A0A8H4VZ71"/>
<feature type="region of interest" description="Disordered" evidence="1">
    <location>
        <begin position="722"/>
        <end position="741"/>
    </location>
</feature>
<dbReference type="Proteomes" id="UP000566819">
    <property type="component" value="Unassembled WGS sequence"/>
</dbReference>
<feature type="compositionally biased region" description="Acidic residues" evidence="1">
    <location>
        <begin position="268"/>
        <end position="282"/>
    </location>
</feature>
<feature type="domain" description="C2H2-type" evidence="2">
    <location>
        <begin position="495"/>
        <end position="521"/>
    </location>
</feature>
<feature type="region of interest" description="Disordered" evidence="1">
    <location>
        <begin position="630"/>
        <end position="712"/>
    </location>
</feature>
<dbReference type="SMART" id="SM00355">
    <property type="entry name" value="ZnF_C2H2"/>
    <property type="match status" value="2"/>
</dbReference>
<feature type="region of interest" description="Disordered" evidence="1">
    <location>
        <begin position="100"/>
        <end position="139"/>
    </location>
</feature>
<feature type="domain" description="C2H2-type" evidence="2">
    <location>
        <begin position="525"/>
        <end position="549"/>
    </location>
</feature>
<gene>
    <name evidence="3" type="ORF">G7Y89_g9937</name>
</gene>
<evidence type="ECO:0000313" key="4">
    <source>
        <dbReference type="Proteomes" id="UP000566819"/>
    </source>
</evidence>
<sequence>MHSAALLCSGAGADRGGQKIRCIATFSFAGEALISSAASSSTWLHNFHVVEKTLKIPFALLPLILWRGGLASVESTIAKFILFLKVKPSTQQILKKMTDNLTPASQRSRHDSLSQDLEESCRAPPHAEFSTPPSVGTRQLHFKDNETSQSNQAPIVPDAAALSPISVLAKDCLKQLEGLCDIVGRLLPDKAEELGFDLDSMRLTVEDARARFKAWGTNIAAFRPRTLRTSLDFRLAEAPGIKRRTLQFGEATLVMLGEKPNQIWNPDDVSDSSEYSDEEDSQPENKGGSVAGSEIVSNLDEQIKAIIASNASLMKLSIVIRSSATRDDYIKAATRFNTWNPYPDISHVREKYGSAKQSTDWLLERLGKAITKRRQFLKYRVEHNEKMAGGGDDDETKREKPEKTIVASTKATTFIGENVLQNVRTAGSDTGNSFGSQTSYERTVFGSDGAPKMLTVPPPPKFAFPGVPFEYGEPFQCPYCFTEQIAKNKPAWKPYVCTFKGCEMLMFRSRNEWFAHELENHRREWVCQFCQHPAFSSLSEFSKHMKSLHKAVLASSPLEALILQSEEPVDKIASTACPLCDDWEASVKRTQANLDSLVPPSESTASETLYGKPKLFRRHLGRHMEQLALFALPPNDTEDLDNESSDENRENPNVPAGKQQAGEDESSNGETEDELEQIIESGRDNRTSIAPDDSAEPLVPQDDQFESGRRLTPDELARMVGGGMLPGLGREPVGGGEDEDKLEKTHGELAAHKHEEEKTVEEHVKARDVLEESLYESASISIGRRTPAEEKGKMPLSAMDPLEDYPGYGRGYPAPPTAAFGGRAPGPSYSRSSFSRSPPGFGPPPFGDTLGELNHYAQLGQYQYSPDLETEKKLAAVEELMKTQKIDFDKARAEIAAQEAAKLKEMTEREAKALKELADRDAREAAVKAAAEAAKKAAYEKQLADDKARWEKTAEEEENAAAYAKGAESVRKEVEAEAAEAARQAAIKAKIKKLEEALASGTKKLRDEAAAEAAKLRKEADEETERLKKEAAEALKKAMAKPADEPKKPTKFKYGKQ</sequence>
<dbReference type="OrthoDB" id="6133115at2759"/>
<feature type="compositionally biased region" description="Low complexity" evidence="1">
    <location>
        <begin position="825"/>
        <end position="839"/>
    </location>
</feature>
<proteinExistence type="predicted"/>
<evidence type="ECO:0000256" key="1">
    <source>
        <dbReference type="SAM" id="MobiDB-lite"/>
    </source>
</evidence>
<evidence type="ECO:0000313" key="3">
    <source>
        <dbReference type="EMBL" id="KAF4628213.1"/>
    </source>
</evidence>
<dbReference type="Pfam" id="PF26082">
    <property type="entry name" value="zf-C2H2_AcuF"/>
    <property type="match status" value="1"/>
</dbReference>
<comment type="caution">
    <text evidence="3">The sequence shown here is derived from an EMBL/GenBank/DDBJ whole genome shotgun (WGS) entry which is preliminary data.</text>
</comment>
<evidence type="ECO:0000259" key="2">
    <source>
        <dbReference type="SMART" id="SM00355"/>
    </source>
</evidence>
<dbReference type="PANTHER" id="PTHR35391">
    <property type="entry name" value="C2H2-TYPE DOMAIN-CONTAINING PROTEIN-RELATED"/>
    <property type="match status" value="1"/>
</dbReference>
<feature type="compositionally biased region" description="Basic and acidic residues" evidence="1">
    <location>
        <begin position="1033"/>
        <end position="1048"/>
    </location>
</feature>
<reference evidence="3 4" key="1">
    <citation type="submission" date="2020-03" db="EMBL/GenBank/DDBJ databases">
        <title>Draft Genome Sequence of Cudoniella acicularis.</title>
        <authorList>
            <person name="Buettner E."/>
            <person name="Kellner H."/>
        </authorList>
    </citation>
    <scope>NUCLEOTIDE SEQUENCE [LARGE SCALE GENOMIC DNA]</scope>
    <source>
        <strain evidence="3 4">DSM 108380</strain>
    </source>
</reference>
<dbReference type="PANTHER" id="PTHR35391:SF7">
    <property type="entry name" value="C2H2-TYPE DOMAIN-CONTAINING PROTEIN"/>
    <property type="match status" value="1"/>
</dbReference>
<dbReference type="InterPro" id="IPR058925">
    <property type="entry name" value="zf-C2H2_AcuF"/>
</dbReference>
<accession>A0A8H4VZ71</accession>
<feature type="region of interest" description="Disordered" evidence="1">
    <location>
        <begin position="262"/>
        <end position="291"/>
    </location>
</feature>
<dbReference type="EMBL" id="JAAMPI010000844">
    <property type="protein sequence ID" value="KAF4628213.1"/>
    <property type="molecule type" value="Genomic_DNA"/>
</dbReference>
<feature type="region of interest" description="Disordered" evidence="1">
    <location>
        <begin position="807"/>
        <end position="849"/>
    </location>
</feature>
<name>A0A8H4VZ71_9HELO</name>
<feature type="region of interest" description="Disordered" evidence="1">
    <location>
        <begin position="1033"/>
        <end position="1057"/>
    </location>
</feature>
<feature type="compositionally biased region" description="Acidic residues" evidence="1">
    <location>
        <begin position="662"/>
        <end position="677"/>
    </location>
</feature>
<protein>
    <recommendedName>
        <fullName evidence="2">C2H2-type domain-containing protein</fullName>
    </recommendedName>
</protein>
<dbReference type="InterPro" id="IPR013087">
    <property type="entry name" value="Znf_C2H2_type"/>
</dbReference>
<organism evidence="3 4">
    <name type="scientific">Cudoniella acicularis</name>
    <dbReference type="NCBI Taxonomy" id="354080"/>
    <lineage>
        <taxon>Eukaryota</taxon>
        <taxon>Fungi</taxon>
        <taxon>Dikarya</taxon>
        <taxon>Ascomycota</taxon>
        <taxon>Pezizomycotina</taxon>
        <taxon>Leotiomycetes</taxon>
        <taxon>Helotiales</taxon>
        <taxon>Tricladiaceae</taxon>
        <taxon>Cudoniella</taxon>
    </lineage>
</organism>
<feature type="compositionally biased region" description="Acidic residues" evidence="1">
    <location>
        <begin position="636"/>
        <end position="645"/>
    </location>
</feature>